<name>A0ABM1BNX3_LIMPO</name>
<evidence type="ECO:0000313" key="9">
    <source>
        <dbReference type="Proteomes" id="UP000694941"/>
    </source>
</evidence>
<dbReference type="SUPFAM" id="SSF53056">
    <property type="entry name" value="beta-carbonic anhydrase, cab"/>
    <property type="match status" value="1"/>
</dbReference>
<evidence type="ECO:0000256" key="3">
    <source>
        <dbReference type="ARBA" id="ARBA00012925"/>
    </source>
</evidence>
<keyword evidence="6 8" id="KW-0456">Lyase</keyword>
<evidence type="ECO:0000313" key="10">
    <source>
        <dbReference type="RefSeq" id="XP_013785798.1"/>
    </source>
</evidence>
<comment type="catalytic activity">
    <reaction evidence="7 8">
        <text>hydrogencarbonate + H(+) = CO2 + H2O</text>
        <dbReference type="Rhea" id="RHEA:10748"/>
        <dbReference type="ChEBI" id="CHEBI:15377"/>
        <dbReference type="ChEBI" id="CHEBI:15378"/>
        <dbReference type="ChEBI" id="CHEBI:16526"/>
        <dbReference type="ChEBI" id="CHEBI:17544"/>
        <dbReference type="EC" id="4.2.1.1"/>
    </reaction>
</comment>
<keyword evidence="5 8" id="KW-0862">Zinc</keyword>
<dbReference type="Proteomes" id="UP000694941">
    <property type="component" value="Unplaced"/>
</dbReference>
<dbReference type="PANTHER" id="PTHR11002">
    <property type="entry name" value="CARBONIC ANHYDRASE"/>
    <property type="match status" value="1"/>
</dbReference>
<dbReference type="EC" id="4.2.1.1" evidence="3 8"/>
<sequence>MGLEKILRGIMKYRKSSCHSKMLEKYQHIKEMYNSSPRPSAIFFTCMDSRISPSQFTQTEVGDMFVVRNAGNLVPSSNHQSMDFFSNEPAAMELACVLTGVRHVVICGHSDCKAMNRLYKMHEEETLMELKGSLHGWLCQHGIASLDRFIELEKNNFKNPLQFFEKNTSKKFRAFIDPENKFSHVDKLSQINCLQQLENATSHAFLKPLLEQDKLRFHALWFDINTGDVHCFSNKKEQFVEVNDHSVEELLVESDQNIFSGPNK</sequence>
<evidence type="ECO:0000256" key="8">
    <source>
        <dbReference type="RuleBase" id="RU003956"/>
    </source>
</evidence>
<evidence type="ECO:0000256" key="5">
    <source>
        <dbReference type="ARBA" id="ARBA00022833"/>
    </source>
</evidence>
<reference evidence="10" key="1">
    <citation type="submission" date="2025-08" db="UniProtKB">
        <authorList>
            <consortium name="RefSeq"/>
        </authorList>
    </citation>
    <scope>IDENTIFICATION</scope>
    <source>
        <tissue evidence="10">Muscle</tissue>
    </source>
</reference>
<dbReference type="SMART" id="SM00947">
    <property type="entry name" value="Pro_CA"/>
    <property type="match status" value="1"/>
</dbReference>
<accession>A0ABM1BNX3</accession>
<keyword evidence="4" id="KW-0479">Metal-binding</keyword>
<evidence type="ECO:0000256" key="7">
    <source>
        <dbReference type="ARBA" id="ARBA00048348"/>
    </source>
</evidence>
<dbReference type="GeneID" id="106469833"/>
<gene>
    <name evidence="10" type="primary">LOC106469833</name>
</gene>
<dbReference type="InterPro" id="IPR036874">
    <property type="entry name" value="Carbonic_anhydrase_sf"/>
</dbReference>
<dbReference type="Pfam" id="PF00484">
    <property type="entry name" value="Pro_CA"/>
    <property type="match status" value="1"/>
</dbReference>
<dbReference type="Gene3D" id="3.40.1050.10">
    <property type="entry name" value="Carbonic anhydrase"/>
    <property type="match status" value="1"/>
</dbReference>
<dbReference type="RefSeq" id="XP_013785798.1">
    <property type="nucleotide sequence ID" value="XM_013930344.2"/>
</dbReference>
<comment type="similarity">
    <text evidence="2 8">Belongs to the beta-class carbonic anhydrase family.</text>
</comment>
<proteinExistence type="inferred from homology"/>
<dbReference type="InterPro" id="IPR001765">
    <property type="entry name" value="Carbonic_anhydrase"/>
</dbReference>
<protein>
    <recommendedName>
        <fullName evidence="3 8">Carbonic anhydrase</fullName>
        <ecNumber evidence="3 8">4.2.1.1</ecNumber>
    </recommendedName>
    <alternativeName>
        <fullName evidence="8">Carbonate dehydratase</fullName>
    </alternativeName>
</protein>
<evidence type="ECO:0000256" key="1">
    <source>
        <dbReference type="ARBA" id="ARBA00001947"/>
    </source>
</evidence>
<dbReference type="PANTHER" id="PTHR11002:SF76">
    <property type="entry name" value="CARBONIC ANHYDRASE"/>
    <property type="match status" value="1"/>
</dbReference>
<evidence type="ECO:0000256" key="2">
    <source>
        <dbReference type="ARBA" id="ARBA00006217"/>
    </source>
</evidence>
<comment type="function">
    <text evidence="8">Reversible hydration of carbon dioxide.</text>
</comment>
<evidence type="ECO:0000256" key="6">
    <source>
        <dbReference type="ARBA" id="ARBA00023239"/>
    </source>
</evidence>
<comment type="cofactor">
    <cofactor evidence="1">
        <name>Zn(2+)</name>
        <dbReference type="ChEBI" id="CHEBI:29105"/>
    </cofactor>
</comment>
<organism evidence="9 10">
    <name type="scientific">Limulus polyphemus</name>
    <name type="common">Atlantic horseshoe crab</name>
    <dbReference type="NCBI Taxonomy" id="6850"/>
    <lineage>
        <taxon>Eukaryota</taxon>
        <taxon>Metazoa</taxon>
        <taxon>Ecdysozoa</taxon>
        <taxon>Arthropoda</taxon>
        <taxon>Chelicerata</taxon>
        <taxon>Merostomata</taxon>
        <taxon>Xiphosura</taxon>
        <taxon>Limulidae</taxon>
        <taxon>Limulus</taxon>
    </lineage>
</organism>
<keyword evidence="9" id="KW-1185">Reference proteome</keyword>
<evidence type="ECO:0000256" key="4">
    <source>
        <dbReference type="ARBA" id="ARBA00022723"/>
    </source>
</evidence>